<organism evidence="9 10">
    <name type="scientific">Batillaria attramentaria</name>
    <dbReference type="NCBI Taxonomy" id="370345"/>
    <lineage>
        <taxon>Eukaryota</taxon>
        <taxon>Metazoa</taxon>
        <taxon>Spiralia</taxon>
        <taxon>Lophotrochozoa</taxon>
        <taxon>Mollusca</taxon>
        <taxon>Gastropoda</taxon>
        <taxon>Caenogastropoda</taxon>
        <taxon>Sorbeoconcha</taxon>
        <taxon>Cerithioidea</taxon>
        <taxon>Batillariidae</taxon>
        <taxon>Batillaria</taxon>
    </lineage>
</organism>
<name>A0ABD0L5I2_9CAEN</name>
<keyword evidence="2" id="KW-0053">Apoptosis</keyword>
<comment type="caution">
    <text evidence="9">The sequence shown here is derived from an EMBL/GenBank/DDBJ whole genome shotgun (WGS) entry which is preliminary data.</text>
</comment>
<dbReference type="PROSITE" id="PS50089">
    <property type="entry name" value="ZF_RING_2"/>
    <property type="match status" value="1"/>
</dbReference>
<keyword evidence="5" id="KW-0862">Zinc</keyword>
<dbReference type="PROSITE" id="PS50143">
    <property type="entry name" value="BIR_REPEAT_2"/>
    <property type="match status" value="1"/>
</dbReference>
<dbReference type="SMART" id="SM00238">
    <property type="entry name" value="BIR"/>
    <property type="match status" value="1"/>
</dbReference>
<evidence type="ECO:0000256" key="7">
    <source>
        <dbReference type="SAM" id="MobiDB-lite"/>
    </source>
</evidence>
<evidence type="ECO:0000256" key="2">
    <source>
        <dbReference type="ARBA" id="ARBA00022703"/>
    </source>
</evidence>
<sequence>MPTASVPASVSPNRTSSSAAGPMKPKAKTEAPKEKKKLTYSDLGIFAEKPKRPEMAVVQKRMASFQGKWKQDYTQTPKMLADAGMYYAGYGDCARCFFCGGGLKNWEPPDSPWIEHARWFPKCGYVRMCKGQMFVDIVQRKNREKQEITLKEVEDEINEKTGEPRDTEPTAPGVPASDVSPSKITERDLRERGEDASHIPGQQVPDLEVLENENEELKAEIMCKICMDRESAVVFLPCGHLVSCTHCAHALQQCPLCRAEIKGSVRAHMG</sequence>
<dbReference type="PANTHER" id="PTHR10044:SF139">
    <property type="entry name" value="DEATH-ASSOCIATED INHIBITOR OF APOPTOSIS 2"/>
    <property type="match status" value="1"/>
</dbReference>
<keyword evidence="4 6" id="KW-0863">Zinc-finger</keyword>
<evidence type="ECO:0000256" key="1">
    <source>
        <dbReference type="ARBA" id="ARBA00006672"/>
    </source>
</evidence>
<evidence type="ECO:0000313" key="10">
    <source>
        <dbReference type="Proteomes" id="UP001519460"/>
    </source>
</evidence>
<evidence type="ECO:0000256" key="5">
    <source>
        <dbReference type="ARBA" id="ARBA00022833"/>
    </source>
</evidence>
<dbReference type="InterPro" id="IPR013083">
    <property type="entry name" value="Znf_RING/FYVE/PHD"/>
</dbReference>
<dbReference type="PANTHER" id="PTHR10044">
    <property type="entry name" value="INHIBITOR OF APOPTOSIS"/>
    <property type="match status" value="1"/>
</dbReference>
<dbReference type="InterPro" id="IPR050784">
    <property type="entry name" value="IAP"/>
</dbReference>
<feature type="domain" description="RING-type" evidence="8">
    <location>
        <begin position="223"/>
        <end position="258"/>
    </location>
</feature>
<dbReference type="PROSITE" id="PS01282">
    <property type="entry name" value="BIR_REPEAT_1"/>
    <property type="match status" value="1"/>
</dbReference>
<feature type="compositionally biased region" description="Basic and acidic residues" evidence="7">
    <location>
        <begin position="153"/>
        <end position="168"/>
    </location>
</feature>
<dbReference type="FunFam" id="3.30.40.10:FF:000184">
    <property type="entry name" value="Baculoviral IAP repeat containing 2"/>
    <property type="match status" value="1"/>
</dbReference>
<evidence type="ECO:0000313" key="9">
    <source>
        <dbReference type="EMBL" id="KAK7494610.1"/>
    </source>
</evidence>
<evidence type="ECO:0000256" key="6">
    <source>
        <dbReference type="PROSITE-ProRule" id="PRU00175"/>
    </source>
</evidence>
<proteinExistence type="inferred from homology"/>
<comment type="similarity">
    <text evidence="1">Belongs to the IAP family.</text>
</comment>
<dbReference type="SMART" id="SM00184">
    <property type="entry name" value="RING"/>
    <property type="match status" value="1"/>
</dbReference>
<feature type="region of interest" description="Disordered" evidence="7">
    <location>
        <begin position="1"/>
        <end position="36"/>
    </location>
</feature>
<dbReference type="Pfam" id="PF00653">
    <property type="entry name" value="BIR"/>
    <property type="match status" value="1"/>
</dbReference>
<dbReference type="InterPro" id="IPR001370">
    <property type="entry name" value="BIR_rpt"/>
</dbReference>
<dbReference type="AlphaFoldDB" id="A0ABD0L5I2"/>
<keyword evidence="3" id="KW-0479">Metal-binding</keyword>
<gene>
    <name evidence="9" type="ORF">BaRGS_00014263</name>
</gene>
<evidence type="ECO:0000256" key="4">
    <source>
        <dbReference type="ARBA" id="ARBA00022771"/>
    </source>
</evidence>
<keyword evidence="10" id="KW-1185">Reference proteome</keyword>
<dbReference type="EMBL" id="JACVVK020000082">
    <property type="protein sequence ID" value="KAK7494610.1"/>
    <property type="molecule type" value="Genomic_DNA"/>
</dbReference>
<dbReference type="Gene3D" id="3.30.40.10">
    <property type="entry name" value="Zinc/RING finger domain, C3HC4 (zinc finger)"/>
    <property type="match status" value="1"/>
</dbReference>
<dbReference type="CDD" id="cd00022">
    <property type="entry name" value="BIR"/>
    <property type="match status" value="1"/>
</dbReference>
<feature type="compositionally biased region" description="Basic and acidic residues" evidence="7">
    <location>
        <begin position="27"/>
        <end position="36"/>
    </location>
</feature>
<dbReference type="Proteomes" id="UP001519460">
    <property type="component" value="Unassembled WGS sequence"/>
</dbReference>
<dbReference type="GO" id="GO:0006915">
    <property type="term" value="P:apoptotic process"/>
    <property type="evidence" value="ECO:0007669"/>
    <property type="project" value="UniProtKB-KW"/>
</dbReference>
<dbReference type="GO" id="GO:0008270">
    <property type="term" value="F:zinc ion binding"/>
    <property type="evidence" value="ECO:0007669"/>
    <property type="project" value="UniProtKB-KW"/>
</dbReference>
<dbReference type="InterPro" id="IPR001841">
    <property type="entry name" value="Znf_RING"/>
</dbReference>
<feature type="region of interest" description="Disordered" evidence="7">
    <location>
        <begin position="153"/>
        <end position="183"/>
    </location>
</feature>
<dbReference type="Gene3D" id="1.10.1170.10">
    <property type="entry name" value="Inhibitor Of Apoptosis Protein (2mihbC-IAP-1), Chain A"/>
    <property type="match status" value="1"/>
</dbReference>
<dbReference type="SUPFAM" id="SSF57924">
    <property type="entry name" value="Inhibitor of apoptosis (IAP) repeat"/>
    <property type="match status" value="1"/>
</dbReference>
<accession>A0ABD0L5I2</accession>
<feature type="compositionally biased region" description="Polar residues" evidence="7">
    <location>
        <begin position="1"/>
        <end position="19"/>
    </location>
</feature>
<dbReference type="FunFam" id="1.10.1170.10:FF:000002">
    <property type="entry name" value="Baculoviral IAP repeat containing 7"/>
    <property type="match status" value="1"/>
</dbReference>
<reference evidence="9 10" key="1">
    <citation type="journal article" date="2023" name="Sci. Data">
        <title>Genome assembly of the Korean intertidal mud-creeper Batillaria attramentaria.</title>
        <authorList>
            <person name="Patra A.K."/>
            <person name="Ho P.T."/>
            <person name="Jun S."/>
            <person name="Lee S.J."/>
            <person name="Kim Y."/>
            <person name="Won Y.J."/>
        </authorList>
    </citation>
    <scope>NUCLEOTIDE SEQUENCE [LARGE SCALE GENOMIC DNA]</scope>
    <source>
        <strain evidence="9">Wonlab-2016</strain>
    </source>
</reference>
<evidence type="ECO:0000259" key="8">
    <source>
        <dbReference type="PROSITE" id="PS50089"/>
    </source>
</evidence>
<dbReference type="Pfam" id="PF13920">
    <property type="entry name" value="zf-C3HC4_3"/>
    <property type="match status" value="1"/>
</dbReference>
<protein>
    <recommendedName>
        <fullName evidence="8">RING-type domain-containing protein</fullName>
    </recommendedName>
</protein>
<evidence type="ECO:0000256" key="3">
    <source>
        <dbReference type="ARBA" id="ARBA00022723"/>
    </source>
</evidence>